<proteinExistence type="predicted"/>
<evidence type="ECO:0000313" key="1">
    <source>
        <dbReference type="EMBL" id="NHN88650.1"/>
    </source>
</evidence>
<dbReference type="Pfam" id="PF13704">
    <property type="entry name" value="Glyco_tranf_2_4"/>
    <property type="match status" value="1"/>
</dbReference>
<dbReference type="EMBL" id="WOSY01000006">
    <property type="protein sequence ID" value="NHN88650.1"/>
    <property type="molecule type" value="Genomic_DNA"/>
</dbReference>
<dbReference type="Gene3D" id="3.90.550.10">
    <property type="entry name" value="Spore Coat Polysaccharide Biosynthesis Protein SpsA, Chain A"/>
    <property type="match status" value="1"/>
</dbReference>
<keyword evidence="2" id="KW-1185">Reference proteome</keyword>
<gene>
    <name evidence="1" type="ORF">GOB81_08410</name>
</gene>
<name>A0ABX0K069_9PROT</name>
<dbReference type="SUPFAM" id="SSF53448">
    <property type="entry name" value="Nucleotide-diphospho-sugar transferases"/>
    <property type="match status" value="1"/>
</dbReference>
<accession>A0ABX0K069</accession>
<comment type="caution">
    <text evidence="1">The sequence shown here is derived from an EMBL/GenBank/DDBJ whole genome shotgun (WGS) entry which is preliminary data.</text>
</comment>
<sequence length="513" mass="58213">MLPAGILENILKVAAILFVKNEVEDIAWWISWHLSTGIETLVIYDDYSTDGTWEVINAAAAVFDVRPRRAVQALYFNHRQAQTYMAALDELREEFDWLICLDADEYLNIVNGEPVPTFLSRYPDDVGAIAVNWKCFGSNRFVEKPTSPNVFQNYTMHSEHDFELNYCVKSFFRPKRTETRYINPHRFDVSGRYITPNGQEMVWQEEHPERTVADPDWSVALINHYIIRSAEHFVAKSRRRSDIRRARCGIGLFSTYDRNFHADIMPPARVSAMDPFLYRIQNQSRYDLLRQMSGDERMVSMSADSTSGDIAALKLAFRTCHGTQLVANAVTGEIGHGVIDPDNQNFVPVEVLSLATMPDHVFLTVPSRFLPLSILSDRRISTVLAYQTVPAEDGQISLKNPLTGKILSFIYSPHMETGGAGQVICDRDHVDSWERVEEESSEAVSDPLLTAIAVAIGRFGTITPDEITLDMPRLVDARMAGCATITARDMRKVMVMNDIVSMPWVERDEMLFL</sequence>
<dbReference type="InterPro" id="IPR029044">
    <property type="entry name" value="Nucleotide-diphossugar_trans"/>
</dbReference>
<dbReference type="Proteomes" id="UP000631653">
    <property type="component" value="Unassembled WGS sequence"/>
</dbReference>
<evidence type="ECO:0000313" key="2">
    <source>
        <dbReference type="Proteomes" id="UP000631653"/>
    </source>
</evidence>
<protein>
    <submittedName>
        <fullName evidence="1">Glycosyltransferase</fullName>
    </submittedName>
</protein>
<organism evidence="1 2">
    <name type="scientific">Acetobacter conturbans</name>
    <dbReference type="NCBI Taxonomy" id="1737472"/>
    <lineage>
        <taxon>Bacteria</taxon>
        <taxon>Pseudomonadati</taxon>
        <taxon>Pseudomonadota</taxon>
        <taxon>Alphaproteobacteria</taxon>
        <taxon>Acetobacterales</taxon>
        <taxon>Acetobacteraceae</taxon>
        <taxon>Acetobacter</taxon>
    </lineage>
</organism>
<reference evidence="1 2" key="1">
    <citation type="journal article" date="2020" name="Int. J. Syst. Evol. Microbiol.">
        <title>Novel acetic acid bacteria from cider fermentations: Acetobacter conturbans sp. nov. and Acetobacter fallax sp. nov.</title>
        <authorList>
            <person name="Sombolestani A.S."/>
            <person name="Cleenwerck I."/>
            <person name="Cnockaert M."/>
            <person name="Borremans W."/>
            <person name="Wieme A.D."/>
            <person name="De Vuyst L."/>
            <person name="Vandamme P."/>
        </authorList>
    </citation>
    <scope>NUCLEOTIDE SEQUENCE [LARGE SCALE GENOMIC DNA]</scope>
    <source>
        <strain evidence="1 2">LMG 1627</strain>
    </source>
</reference>